<sequence>MTSFQENICSAMQPLANDSAAIAMRAYQRDQFEFLGVAAPARRAATMPLIKQLKPASASVLITEAQGLWALPQREYQYIAVDLLARHVRTLSGANIPALLDLALQKSWWETVDALVKVIGSIVRADKAQQSQMDAALHHPDFWIRRIAMLHQLGWKDETDVIRLQTYARQLAPETEFFIRKAIGWALREYAWHNPAAIRVFLAEMGGQLSPLSRKEAAKHL</sequence>
<organism evidence="1 2">
    <name type="scientific">Iodobacter ciconiae</name>
    <dbReference type="NCBI Taxonomy" id="2496266"/>
    <lineage>
        <taxon>Bacteria</taxon>
        <taxon>Pseudomonadati</taxon>
        <taxon>Pseudomonadota</taxon>
        <taxon>Betaproteobacteria</taxon>
        <taxon>Neisseriales</taxon>
        <taxon>Chitinibacteraceae</taxon>
        <taxon>Iodobacter</taxon>
    </lineage>
</organism>
<dbReference type="CDD" id="cd07064">
    <property type="entry name" value="AlkD_like_1"/>
    <property type="match status" value="1"/>
</dbReference>
<dbReference type="PANTHER" id="PTHR34070">
    <property type="entry name" value="ARMADILLO-TYPE FOLD"/>
    <property type="match status" value="1"/>
</dbReference>
<dbReference type="Gene3D" id="1.20.1660.10">
    <property type="entry name" value="Hypothetical protein (EF3068)"/>
    <property type="match status" value="1"/>
</dbReference>
<dbReference type="Pfam" id="PF08713">
    <property type="entry name" value="DNA_alkylation"/>
    <property type="match status" value="1"/>
</dbReference>
<dbReference type="Gene3D" id="1.25.40.290">
    <property type="entry name" value="ARM repeat domains"/>
    <property type="match status" value="1"/>
</dbReference>
<dbReference type="AlphaFoldDB" id="A0A3S8ZTC3"/>
<proteinExistence type="predicted"/>
<accession>A0A3S8ZTC3</accession>
<evidence type="ECO:0000313" key="2">
    <source>
        <dbReference type="Proteomes" id="UP000282438"/>
    </source>
</evidence>
<dbReference type="PANTHER" id="PTHR34070:SF1">
    <property type="entry name" value="DNA ALKYLATION REPAIR PROTEIN"/>
    <property type="match status" value="1"/>
</dbReference>
<dbReference type="RefSeq" id="WP_125973726.1">
    <property type="nucleotide sequence ID" value="NZ_CP034433.1"/>
</dbReference>
<protein>
    <submittedName>
        <fullName evidence="1">DNA alkylation repair protein</fullName>
    </submittedName>
</protein>
<dbReference type="EMBL" id="CP034433">
    <property type="protein sequence ID" value="AZN36747.1"/>
    <property type="molecule type" value="Genomic_DNA"/>
</dbReference>
<name>A0A3S8ZTC3_9NEIS</name>
<reference evidence="1 2" key="1">
    <citation type="submission" date="2018-12" db="EMBL/GenBank/DDBJ databases">
        <title>Complete genome sequence of Iodobacter sp. H11R3.</title>
        <authorList>
            <person name="Bae J.-W."/>
        </authorList>
    </citation>
    <scope>NUCLEOTIDE SEQUENCE [LARGE SCALE GENOMIC DNA]</scope>
    <source>
        <strain evidence="1 2">H11R3</strain>
    </source>
</reference>
<gene>
    <name evidence="1" type="ORF">EJO50_09740</name>
</gene>
<keyword evidence="2" id="KW-1185">Reference proteome</keyword>
<dbReference type="SUPFAM" id="SSF48371">
    <property type="entry name" value="ARM repeat"/>
    <property type="match status" value="1"/>
</dbReference>
<dbReference type="KEGG" id="iod:EJO50_09740"/>
<dbReference type="InterPro" id="IPR016024">
    <property type="entry name" value="ARM-type_fold"/>
</dbReference>
<evidence type="ECO:0000313" key="1">
    <source>
        <dbReference type="EMBL" id="AZN36747.1"/>
    </source>
</evidence>
<dbReference type="InterPro" id="IPR014825">
    <property type="entry name" value="DNA_alkylation"/>
</dbReference>
<dbReference type="Proteomes" id="UP000282438">
    <property type="component" value="Chromosome"/>
</dbReference>
<dbReference type="OrthoDB" id="9775346at2"/>